<gene>
    <name evidence="2" type="ORF">pv_312</name>
</gene>
<sequence>MSLIIGPTGATGSTGPVGPIGPTGNIGDTGPTGNIGDTGPTGPNGITVGAPGSTGPIGPTGSIGNTGPTGSLGATGSMGNMGPTGSTGNTGFTGPTGQIGATGTVGATGEIGLVGPTGQDGNTGETGSTGPTGSDGATGATGEIGATGPTGPTGPDGATGAIGPTGVTGFGFTPLTFSSRSTTGQAIVGAAVHPITGYTVSMIPSANFNPATGIFSPTTVPGTLGRYYLTAHALFSTVFVTTAGQGFGFEIFNLTTNQVLANRSYTLVTVGFSNFQIDMTIHYIGDISPGDQIQLRAVNLGGLSFSTLEDFSFAGFLVE</sequence>
<dbReference type="Proteomes" id="UP000202176">
    <property type="component" value="Segment"/>
</dbReference>
<feature type="compositionally biased region" description="Low complexity" evidence="1">
    <location>
        <begin position="122"/>
        <end position="165"/>
    </location>
</feature>
<dbReference type="GO" id="GO:0030020">
    <property type="term" value="F:extracellular matrix structural constituent conferring tensile strength"/>
    <property type="evidence" value="ECO:0007669"/>
    <property type="project" value="TreeGrafter"/>
</dbReference>
<dbReference type="PANTHER" id="PTHR24023">
    <property type="entry name" value="COLLAGEN ALPHA"/>
    <property type="match status" value="1"/>
</dbReference>
<feature type="region of interest" description="Disordered" evidence="1">
    <location>
        <begin position="1"/>
        <end position="165"/>
    </location>
</feature>
<evidence type="ECO:0000313" key="3">
    <source>
        <dbReference type="Proteomes" id="UP000202176"/>
    </source>
</evidence>
<name>W5S5D5_9VIRU</name>
<evidence type="ECO:0000256" key="1">
    <source>
        <dbReference type="SAM" id="MobiDB-lite"/>
    </source>
</evidence>
<reference evidence="2 3" key="1">
    <citation type="journal article" date="2014" name="Proc. Natl. Acad. Sci. U.S.A.">
        <title>Thirty-thousand-year-old distant relative of giant icosahedral DNA viruses with a pandoravirus morphology.</title>
        <authorList>
            <person name="Legendre M."/>
            <person name="Bartoli J."/>
            <person name="Shmakova L."/>
            <person name="Jeudy S."/>
            <person name="Labadie K."/>
            <person name="Adrait A."/>
            <person name="Lescot M."/>
            <person name="Poirot O."/>
            <person name="Bertaux L."/>
            <person name="Bruley C."/>
            <person name="Coute Y."/>
            <person name="Rivkina E."/>
            <person name="Abergel C."/>
            <person name="Claverie J.M."/>
        </authorList>
    </citation>
    <scope>NUCLEOTIDE SEQUENCE [LARGE SCALE GENOMIC DNA]</scope>
    <source>
        <strain evidence="2">P1084-T</strain>
    </source>
</reference>
<dbReference type="EMBL" id="KF740664">
    <property type="protein sequence ID" value="AHH01879.1"/>
    <property type="molecule type" value="Genomic_DNA"/>
</dbReference>
<organism evidence="2 3">
    <name type="scientific">Pithovirus sibericum</name>
    <dbReference type="NCBI Taxonomy" id="1450746"/>
    <lineage>
        <taxon>Viruses</taxon>
        <taxon>Pithoviruses</taxon>
        <taxon>Orthopithovirinae</taxon>
        <taxon>Alphapithovirus</taxon>
        <taxon>Alphapithovirus sibericum</taxon>
    </lineage>
</organism>
<keyword evidence="3" id="KW-1185">Reference proteome</keyword>
<dbReference type="GO" id="GO:0030198">
    <property type="term" value="P:extracellular matrix organization"/>
    <property type="evidence" value="ECO:0007669"/>
    <property type="project" value="TreeGrafter"/>
</dbReference>
<feature type="compositionally biased region" description="Low complexity" evidence="1">
    <location>
        <begin position="51"/>
        <end position="71"/>
    </location>
</feature>
<dbReference type="GeneID" id="18266340"/>
<keyword evidence="2" id="KW-0176">Collagen</keyword>
<dbReference type="RefSeq" id="YP_009001214.1">
    <property type="nucleotide sequence ID" value="NC_023423.1"/>
</dbReference>
<evidence type="ECO:0000313" key="2">
    <source>
        <dbReference type="EMBL" id="AHH01879.1"/>
    </source>
</evidence>
<dbReference type="PANTHER" id="PTHR24023:SF1095">
    <property type="entry name" value="EGF-LIKE DOMAIN-CONTAINING PROTEIN"/>
    <property type="match status" value="1"/>
</dbReference>
<dbReference type="GO" id="GO:0005615">
    <property type="term" value="C:extracellular space"/>
    <property type="evidence" value="ECO:0007669"/>
    <property type="project" value="TreeGrafter"/>
</dbReference>
<dbReference type="KEGG" id="vg:18266340"/>
<dbReference type="GO" id="GO:0031012">
    <property type="term" value="C:extracellular matrix"/>
    <property type="evidence" value="ECO:0007669"/>
    <property type="project" value="TreeGrafter"/>
</dbReference>
<protein>
    <submittedName>
        <fullName evidence="2">Collagen triple helix repeat protein</fullName>
    </submittedName>
</protein>
<accession>W5S5D5</accession>
<feature type="compositionally biased region" description="Polar residues" evidence="1">
    <location>
        <begin position="72"/>
        <end position="101"/>
    </location>
</feature>
<dbReference type="InterPro" id="IPR050149">
    <property type="entry name" value="Collagen_superfamily"/>
</dbReference>
<proteinExistence type="predicted"/>